<keyword evidence="2 6" id="KW-0698">rRNA processing</keyword>
<evidence type="ECO:0000259" key="7">
    <source>
        <dbReference type="Pfam" id="PF00590"/>
    </source>
</evidence>
<keyword evidence="5 6" id="KW-0949">S-adenosyl-L-methionine</keyword>
<dbReference type="Proteomes" id="UP000235723">
    <property type="component" value="Unassembled WGS sequence"/>
</dbReference>
<dbReference type="EMBL" id="PNHD01000002">
    <property type="protein sequence ID" value="PMC60559.1"/>
    <property type="molecule type" value="Genomic_DNA"/>
</dbReference>
<dbReference type="AlphaFoldDB" id="A0A233V3J4"/>
<dbReference type="GO" id="GO:0070677">
    <property type="term" value="F:rRNA (cytosine-2'-O-)-methyltransferase activity"/>
    <property type="evidence" value="ECO:0007669"/>
    <property type="project" value="UniProtKB-UniRule"/>
</dbReference>
<dbReference type="InterPro" id="IPR014777">
    <property type="entry name" value="4pyrrole_Mease_sub1"/>
</dbReference>
<evidence type="ECO:0000256" key="6">
    <source>
        <dbReference type="HAMAP-Rule" id="MF_01877"/>
    </source>
</evidence>
<dbReference type="GO" id="GO:0005737">
    <property type="term" value="C:cytoplasm"/>
    <property type="evidence" value="ECO:0007669"/>
    <property type="project" value="UniProtKB-SubCell"/>
</dbReference>
<gene>
    <name evidence="6 10" type="primary">rsmI</name>
    <name evidence="9" type="ORF">B9N49_06265</name>
    <name evidence="10" type="ORF">CJ208_01460</name>
</gene>
<evidence type="ECO:0000313" key="10">
    <source>
        <dbReference type="EMBL" id="PMC60559.1"/>
    </source>
</evidence>
<dbReference type="Pfam" id="PF00590">
    <property type="entry name" value="TP_methylase"/>
    <property type="match status" value="1"/>
</dbReference>
<keyword evidence="3 6" id="KW-0489">Methyltransferase</keyword>
<evidence type="ECO:0000256" key="2">
    <source>
        <dbReference type="ARBA" id="ARBA00022552"/>
    </source>
</evidence>
<dbReference type="InterPro" id="IPR018063">
    <property type="entry name" value="SAM_MeTrfase_RsmI_CS"/>
</dbReference>
<evidence type="ECO:0000256" key="3">
    <source>
        <dbReference type="ARBA" id="ARBA00022603"/>
    </source>
</evidence>
<comment type="caution">
    <text evidence="9">The sequence shown here is derived from an EMBL/GenBank/DDBJ whole genome shotgun (WGS) entry which is preliminary data.</text>
</comment>
<dbReference type="NCBIfam" id="TIGR00096">
    <property type="entry name" value="16S rRNA (cytidine(1402)-2'-O)-methyltransferase"/>
    <property type="match status" value="1"/>
</dbReference>
<evidence type="ECO:0000256" key="4">
    <source>
        <dbReference type="ARBA" id="ARBA00022679"/>
    </source>
</evidence>
<proteinExistence type="inferred from homology"/>
<protein>
    <recommendedName>
        <fullName evidence="6">Ribosomal RNA small subunit methyltransferase I</fullName>
        <ecNumber evidence="6">2.1.1.198</ecNumber>
    </recommendedName>
    <alternativeName>
        <fullName evidence="6">16S rRNA 2'-O-ribose C1402 methyltransferase</fullName>
    </alternativeName>
    <alternativeName>
        <fullName evidence="6">rRNA (cytidine-2'-O-)-methyltransferase RsmI</fullName>
    </alternativeName>
</protein>
<reference evidence="10 12" key="3">
    <citation type="submission" date="2017-09" db="EMBL/GenBank/DDBJ databases">
        <title>Bacterial strain isolated from the female urinary microbiota.</title>
        <authorList>
            <person name="Thomas-White K."/>
            <person name="Kumar N."/>
            <person name="Forster S."/>
            <person name="Putonti C."/>
            <person name="Lawley T."/>
            <person name="Wolfe A.J."/>
        </authorList>
    </citation>
    <scope>NUCLEOTIDE SEQUENCE [LARGE SCALE GENOMIC DNA]</scope>
    <source>
        <strain evidence="10 12">UMB0115</strain>
    </source>
</reference>
<dbReference type="PROSITE" id="PS01296">
    <property type="entry name" value="RSMI"/>
    <property type="match status" value="1"/>
</dbReference>
<dbReference type="InterPro" id="IPR014776">
    <property type="entry name" value="4pyrrole_Mease_sub2"/>
</dbReference>
<keyword evidence="1 6" id="KW-0963">Cytoplasm</keyword>
<dbReference type="RefSeq" id="WP_094205994.1">
    <property type="nucleotide sequence ID" value="NZ_JAWGQT010000001.1"/>
</dbReference>
<dbReference type="Pfam" id="PF23016">
    <property type="entry name" value="RsmI_C"/>
    <property type="match status" value="1"/>
</dbReference>
<accession>A0A233V3J4</accession>
<dbReference type="HAMAP" id="MF_01877">
    <property type="entry name" value="16SrRNA_methyltr_I"/>
    <property type="match status" value="1"/>
</dbReference>
<name>A0A233V3J4_FINMA</name>
<organism evidence="9 11">
    <name type="scientific">Finegoldia magna</name>
    <name type="common">Peptostreptococcus magnus</name>
    <dbReference type="NCBI Taxonomy" id="1260"/>
    <lineage>
        <taxon>Bacteria</taxon>
        <taxon>Bacillati</taxon>
        <taxon>Bacillota</taxon>
        <taxon>Tissierellia</taxon>
        <taxon>Tissierellales</taxon>
        <taxon>Peptoniphilaceae</taxon>
        <taxon>Finegoldia</taxon>
    </lineage>
</organism>
<feature type="domain" description="RsmI HTH" evidence="8">
    <location>
        <begin position="232"/>
        <end position="275"/>
    </location>
</feature>
<dbReference type="EC" id="2.1.1.198" evidence="6"/>
<dbReference type="Gene3D" id="3.40.1010.10">
    <property type="entry name" value="Cobalt-precorrin-4 Transmethylase, Domain 1"/>
    <property type="match status" value="1"/>
</dbReference>
<comment type="subcellular location">
    <subcellularLocation>
        <location evidence="6">Cytoplasm</location>
    </subcellularLocation>
</comment>
<reference evidence="11" key="2">
    <citation type="submission" date="2017-04" db="EMBL/GenBank/DDBJ databases">
        <title>Finegoldia magna isolated from orthopedic joint implant-associated infections.</title>
        <authorList>
            <person name="Bjorklund S."/>
            <person name="Bruggemann H."/>
            <person name="Jensen A."/>
            <person name="Hellmark B."/>
            <person name="Soderquist B."/>
        </authorList>
    </citation>
    <scope>NUCLEOTIDE SEQUENCE [LARGE SCALE GENOMIC DNA]</scope>
    <source>
        <strain evidence="11">CCUG 54800</strain>
    </source>
</reference>
<dbReference type="FunFam" id="3.40.1010.10:FF:000007">
    <property type="entry name" value="Ribosomal RNA small subunit methyltransferase I"/>
    <property type="match status" value="1"/>
</dbReference>
<dbReference type="PANTHER" id="PTHR46111:SF1">
    <property type="entry name" value="RIBOSOMAL RNA SMALL SUBUNIT METHYLTRANSFERASE I"/>
    <property type="match status" value="1"/>
</dbReference>
<dbReference type="Gene3D" id="3.30.950.10">
    <property type="entry name" value="Methyltransferase, Cobalt-precorrin-4 Transmethylase, Domain 2"/>
    <property type="match status" value="1"/>
</dbReference>
<feature type="domain" description="Tetrapyrrole methylase" evidence="7">
    <location>
        <begin position="7"/>
        <end position="207"/>
    </location>
</feature>
<evidence type="ECO:0000256" key="1">
    <source>
        <dbReference type="ARBA" id="ARBA00022490"/>
    </source>
</evidence>
<dbReference type="InterPro" id="IPR035996">
    <property type="entry name" value="4pyrrol_Methylase_sf"/>
</dbReference>
<evidence type="ECO:0000313" key="11">
    <source>
        <dbReference type="Proteomes" id="UP000215413"/>
    </source>
</evidence>
<dbReference type="CDD" id="cd11648">
    <property type="entry name" value="RsmI"/>
    <property type="match status" value="1"/>
</dbReference>
<dbReference type="PIRSF" id="PIRSF005917">
    <property type="entry name" value="MTase_YraL"/>
    <property type="match status" value="1"/>
</dbReference>
<dbReference type="SUPFAM" id="SSF53790">
    <property type="entry name" value="Tetrapyrrole methylase"/>
    <property type="match status" value="1"/>
</dbReference>
<dbReference type="InterPro" id="IPR000878">
    <property type="entry name" value="4pyrrol_Mease"/>
</dbReference>
<evidence type="ECO:0000259" key="8">
    <source>
        <dbReference type="Pfam" id="PF23016"/>
    </source>
</evidence>
<evidence type="ECO:0000256" key="5">
    <source>
        <dbReference type="ARBA" id="ARBA00022691"/>
    </source>
</evidence>
<dbReference type="PANTHER" id="PTHR46111">
    <property type="entry name" value="RIBOSOMAL RNA SMALL SUBUNIT METHYLTRANSFERASE I"/>
    <property type="match status" value="1"/>
</dbReference>
<evidence type="ECO:0000313" key="12">
    <source>
        <dbReference type="Proteomes" id="UP000235723"/>
    </source>
</evidence>
<reference evidence="9" key="1">
    <citation type="journal article" date="2017" name="J. Clin. Microbiol.">
        <title>Finegoldia magna Isolated from Orthopedic Joint Implant-Associated Infections.</title>
        <authorList>
            <person name="Soderquist B."/>
            <person name="Bjorklund S."/>
            <person name="Hellmark B."/>
            <person name="Jensen A."/>
            <person name="Bruggemann H."/>
        </authorList>
    </citation>
    <scope>NUCLEOTIDE SEQUENCE</scope>
    <source>
        <strain evidence="9">CCUG 54800</strain>
    </source>
</reference>
<evidence type="ECO:0000313" key="9">
    <source>
        <dbReference type="EMBL" id="OXZ26977.1"/>
    </source>
</evidence>
<sequence>MELQKSKIYVVPTPIGNLADMTLRSLDVLKNVDVIYCEDTRNTSKLLNYYDIKTPLVSYHKHNEQSRSEEIIDKILLENINCAVVSDAGMPSISDPGQILLEKAIDRDVDIEVLPGASAAITALVRSGFDSLQFAFLGFVPRKNADKNKFYEQIKNATMTTIIYESVHRIEATVQELSEFLEDRKICVLRELTKIHESVMKGTCAEVIEMLKNETVKGEFVIVIDKLIEEDEDIDVKEKLTELINDGMSKKQAVKIVSDVYGLKKNDVYKESLEL</sequence>
<comment type="catalytic activity">
    <reaction evidence="6">
        <text>cytidine(1402) in 16S rRNA + S-adenosyl-L-methionine = 2'-O-methylcytidine(1402) in 16S rRNA + S-adenosyl-L-homocysteine + H(+)</text>
        <dbReference type="Rhea" id="RHEA:42924"/>
        <dbReference type="Rhea" id="RHEA-COMP:10285"/>
        <dbReference type="Rhea" id="RHEA-COMP:10286"/>
        <dbReference type="ChEBI" id="CHEBI:15378"/>
        <dbReference type="ChEBI" id="CHEBI:57856"/>
        <dbReference type="ChEBI" id="CHEBI:59789"/>
        <dbReference type="ChEBI" id="CHEBI:74495"/>
        <dbReference type="ChEBI" id="CHEBI:82748"/>
        <dbReference type="EC" id="2.1.1.198"/>
    </reaction>
</comment>
<dbReference type="InterPro" id="IPR008189">
    <property type="entry name" value="rRNA_ssu_MeTfrase_I"/>
</dbReference>
<dbReference type="InterPro" id="IPR053910">
    <property type="entry name" value="RsmI_HTH"/>
</dbReference>
<dbReference type="FunFam" id="3.30.950.10:FF:000002">
    <property type="entry name" value="Ribosomal RNA small subunit methyltransferase I"/>
    <property type="match status" value="1"/>
</dbReference>
<dbReference type="EMBL" id="NDYC01000029">
    <property type="protein sequence ID" value="OXZ26977.1"/>
    <property type="molecule type" value="Genomic_DNA"/>
</dbReference>
<comment type="similarity">
    <text evidence="6">Belongs to the methyltransferase superfamily. RsmI family.</text>
</comment>
<keyword evidence="4 6" id="KW-0808">Transferase</keyword>
<dbReference type="Proteomes" id="UP000215413">
    <property type="component" value="Unassembled WGS sequence"/>
</dbReference>
<comment type="function">
    <text evidence="6">Catalyzes the 2'-O-methylation of the ribose of cytidine 1402 (C1402) in 16S rRNA.</text>
</comment>